<evidence type="ECO:0000256" key="3">
    <source>
        <dbReference type="ARBA" id="ARBA00022650"/>
    </source>
</evidence>
<dbReference type="InterPro" id="IPR036393">
    <property type="entry name" value="AceGlu_kinase-like_sf"/>
</dbReference>
<evidence type="ECO:0000256" key="8">
    <source>
        <dbReference type="HAMAP-Rule" id="MF_00456"/>
    </source>
</evidence>
<comment type="function">
    <text evidence="8">Catalyzes the transfer of a phosphate group to glutamate to form L-glutamate 5-phosphate.</text>
</comment>
<gene>
    <name evidence="8" type="primary">proB</name>
    <name evidence="10" type="ORF">IV81_GL000448</name>
</gene>
<evidence type="ECO:0000313" key="10">
    <source>
        <dbReference type="EMBL" id="KRN93563.1"/>
    </source>
</evidence>
<dbReference type="GO" id="GO:0005829">
    <property type="term" value="C:cytosol"/>
    <property type="evidence" value="ECO:0007669"/>
    <property type="project" value="TreeGrafter"/>
</dbReference>
<dbReference type="Proteomes" id="UP000051859">
    <property type="component" value="Unassembled WGS sequence"/>
</dbReference>
<dbReference type="UniPathway" id="UPA00098">
    <property type="reaction ID" value="UER00359"/>
</dbReference>
<proteinExistence type="inferred from homology"/>
<evidence type="ECO:0000256" key="1">
    <source>
        <dbReference type="ARBA" id="ARBA00022490"/>
    </source>
</evidence>
<dbReference type="Gene3D" id="3.40.1160.10">
    <property type="entry name" value="Acetylglutamate kinase-like"/>
    <property type="match status" value="1"/>
</dbReference>
<dbReference type="PANTHER" id="PTHR43654">
    <property type="entry name" value="GLUTAMATE 5-KINASE"/>
    <property type="match status" value="1"/>
</dbReference>
<evidence type="ECO:0000313" key="11">
    <source>
        <dbReference type="Proteomes" id="UP000051859"/>
    </source>
</evidence>
<organism evidence="10 11">
    <name type="scientific">Pediococcus stilesii</name>
    <dbReference type="NCBI Taxonomy" id="331679"/>
    <lineage>
        <taxon>Bacteria</taxon>
        <taxon>Bacillati</taxon>
        <taxon>Bacillota</taxon>
        <taxon>Bacilli</taxon>
        <taxon>Lactobacillales</taxon>
        <taxon>Lactobacillaceae</taxon>
        <taxon>Pediococcus</taxon>
    </lineage>
</organism>
<dbReference type="InterPro" id="IPR001048">
    <property type="entry name" value="Asp/Glu/Uridylate_kinase"/>
</dbReference>
<feature type="binding site" evidence="8">
    <location>
        <position position="58"/>
    </location>
    <ligand>
        <name>substrate</name>
    </ligand>
</feature>
<dbReference type="EC" id="2.7.2.11" evidence="8"/>
<dbReference type="InterPro" id="IPR005715">
    <property type="entry name" value="Glu_5kinase/COase_Synthase"/>
</dbReference>
<evidence type="ECO:0000259" key="9">
    <source>
        <dbReference type="Pfam" id="PF00696"/>
    </source>
</evidence>
<feature type="binding site" evidence="8">
    <location>
        <begin position="181"/>
        <end position="182"/>
    </location>
    <ligand>
        <name>ATP</name>
        <dbReference type="ChEBI" id="CHEBI:30616"/>
    </ligand>
</feature>
<evidence type="ECO:0000256" key="6">
    <source>
        <dbReference type="ARBA" id="ARBA00022777"/>
    </source>
</evidence>
<dbReference type="GO" id="GO:0004349">
    <property type="term" value="F:glutamate 5-kinase activity"/>
    <property type="evidence" value="ECO:0007669"/>
    <property type="project" value="UniProtKB-UniRule"/>
</dbReference>
<dbReference type="FunFam" id="3.40.1160.10:FF:000018">
    <property type="entry name" value="Glutamate 5-kinase"/>
    <property type="match status" value="1"/>
</dbReference>
<dbReference type="STRING" id="331679.IV81_GL000448"/>
<keyword evidence="4 8" id="KW-0808">Transferase</keyword>
<evidence type="ECO:0000256" key="2">
    <source>
        <dbReference type="ARBA" id="ARBA00022605"/>
    </source>
</evidence>
<sequence length="279" mass="29862">MGNGGLMREITAKRIVVKIGTSSLVKADGAVNLASIERLAKVLCNLKNNGKEVVLVSSGAIGVGMGKLNITKRPASIAQQQAVAAVGQGELIGLYERQFAQYGISVAQLLLTRDVLLYPQSNHNVHNAFDELLKMNVIPVVNENDTVSVDELDHMTKFGDNDQLSAIVAKIIDADLLIMLSDINGFYTDNPTKNPNAKLIRTVNNLNPQILGAAGGHGTQFGTGGMVTKLKAAKRIMENNQQMILANGKNPQIIDQILQGEDVGTLFTSVSEGKVMGMQ</sequence>
<feature type="binding site" evidence="8">
    <location>
        <position position="18"/>
    </location>
    <ligand>
        <name>ATP</name>
        <dbReference type="ChEBI" id="CHEBI:30616"/>
    </ligand>
</feature>
<feature type="binding site" evidence="8">
    <location>
        <position position="161"/>
    </location>
    <ligand>
        <name>substrate</name>
    </ligand>
</feature>
<dbReference type="InterPro" id="IPR019797">
    <property type="entry name" value="Glutamate_5-kinase_CS"/>
</dbReference>
<dbReference type="PIRSF" id="PIRSF000729">
    <property type="entry name" value="GK"/>
    <property type="match status" value="1"/>
</dbReference>
<dbReference type="PANTHER" id="PTHR43654:SF1">
    <property type="entry name" value="ISOPENTENYL PHOSPHATE KINASE"/>
    <property type="match status" value="1"/>
</dbReference>
<keyword evidence="3 8" id="KW-0641">Proline biosynthesis</keyword>
<comment type="catalytic activity">
    <reaction evidence="8">
        <text>L-glutamate + ATP = L-glutamyl 5-phosphate + ADP</text>
        <dbReference type="Rhea" id="RHEA:14877"/>
        <dbReference type="ChEBI" id="CHEBI:29985"/>
        <dbReference type="ChEBI" id="CHEBI:30616"/>
        <dbReference type="ChEBI" id="CHEBI:58274"/>
        <dbReference type="ChEBI" id="CHEBI:456216"/>
        <dbReference type="EC" id="2.7.2.11"/>
    </reaction>
</comment>
<accession>A0A0R2KVL5</accession>
<dbReference type="InterPro" id="IPR041739">
    <property type="entry name" value="G5K_ProB"/>
</dbReference>
<dbReference type="PRINTS" id="PR00474">
    <property type="entry name" value="GLU5KINASE"/>
</dbReference>
<dbReference type="NCBIfam" id="TIGR01027">
    <property type="entry name" value="proB"/>
    <property type="match status" value="1"/>
</dbReference>
<dbReference type="AlphaFoldDB" id="A0A0R2KVL5"/>
<dbReference type="InterPro" id="IPR001057">
    <property type="entry name" value="Glu/AcGlu_kinase"/>
</dbReference>
<name>A0A0R2KVL5_9LACO</name>
<dbReference type="InterPro" id="IPR011529">
    <property type="entry name" value="Glu_5kinase"/>
</dbReference>
<dbReference type="PATRIC" id="fig|331679.3.peg.454"/>
<keyword evidence="7 8" id="KW-0067">ATP-binding</keyword>
<dbReference type="HAMAP" id="MF_00456">
    <property type="entry name" value="ProB"/>
    <property type="match status" value="1"/>
</dbReference>
<evidence type="ECO:0000256" key="7">
    <source>
        <dbReference type="ARBA" id="ARBA00022840"/>
    </source>
</evidence>
<feature type="binding site" evidence="8">
    <location>
        <position position="145"/>
    </location>
    <ligand>
        <name>substrate</name>
    </ligand>
</feature>
<comment type="similarity">
    <text evidence="8">Belongs to the glutamate 5-kinase family.</text>
</comment>
<dbReference type="Pfam" id="PF00696">
    <property type="entry name" value="AA_kinase"/>
    <property type="match status" value="1"/>
</dbReference>
<evidence type="ECO:0000256" key="4">
    <source>
        <dbReference type="ARBA" id="ARBA00022679"/>
    </source>
</evidence>
<dbReference type="PROSITE" id="PS00902">
    <property type="entry name" value="GLUTAMATE_5_KINASE"/>
    <property type="match status" value="1"/>
</dbReference>
<reference evidence="10 11" key="1">
    <citation type="journal article" date="2015" name="Genome Announc.">
        <title>Expanding the biotechnology potential of lactobacilli through comparative genomics of 213 strains and associated genera.</title>
        <authorList>
            <person name="Sun Z."/>
            <person name="Harris H.M."/>
            <person name="McCann A."/>
            <person name="Guo C."/>
            <person name="Argimon S."/>
            <person name="Zhang W."/>
            <person name="Yang X."/>
            <person name="Jeffery I.B."/>
            <person name="Cooney J.C."/>
            <person name="Kagawa T.F."/>
            <person name="Liu W."/>
            <person name="Song Y."/>
            <person name="Salvetti E."/>
            <person name="Wrobel A."/>
            <person name="Rasinkangas P."/>
            <person name="Parkhill J."/>
            <person name="Rea M.C."/>
            <person name="O'Sullivan O."/>
            <person name="Ritari J."/>
            <person name="Douillard F.P."/>
            <person name="Paul Ross R."/>
            <person name="Yang R."/>
            <person name="Briner A.E."/>
            <person name="Felis G.E."/>
            <person name="de Vos W.M."/>
            <person name="Barrangou R."/>
            <person name="Klaenhammer T.R."/>
            <person name="Caufield P.W."/>
            <person name="Cui Y."/>
            <person name="Zhang H."/>
            <person name="O'Toole P.W."/>
        </authorList>
    </citation>
    <scope>NUCLEOTIDE SEQUENCE [LARGE SCALE GENOMIC DNA]</scope>
    <source>
        <strain evidence="10 11">DSM 18001</strain>
    </source>
</reference>
<dbReference type="EMBL" id="JQBX01000013">
    <property type="protein sequence ID" value="KRN93563.1"/>
    <property type="molecule type" value="Genomic_DNA"/>
</dbReference>
<comment type="caution">
    <text evidence="10">The sequence shown here is derived from an EMBL/GenBank/DDBJ whole genome shotgun (WGS) entry which is preliminary data.</text>
</comment>
<dbReference type="GO" id="GO:0005524">
    <property type="term" value="F:ATP binding"/>
    <property type="evidence" value="ECO:0007669"/>
    <property type="project" value="UniProtKB-KW"/>
</dbReference>
<comment type="pathway">
    <text evidence="8">Amino-acid biosynthesis; L-proline biosynthesis; L-glutamate 5-semialdehyde from L-glutamate: step 1/2.</text>
</comment>
<feature type="domain" description="Aspartate/glutamate/uridylate kinase" evidence="9">
    <location>
        <begin position="13"/>
        <end position="247"/>
    </location>
</feature>
<dbReference type="GO" id="GO:0055129">
    <property type="term" value="P:L-proline biosynthetic process"/>
    <property type="evidence" value="ECO:0007669"/>
    <property type="project" value="UniProtKB-UniRule"/>
</dbReference>
<dbReference type="SUPFAM" id="SSF53633">
    <property type="entry name" value="Carbamate kinase-like"/>
    <property type="match status" value="1"/>
</dbReference>
<keyword evidence="5 8" id="KW-0547">Nucleotide-binding</keyword>
<dbReference type="CDD" id="cd04242">
    <property type="entry name" value="AAK_G5K_ProB"/>
    <property type="match status" value="1"/>
</dbReference>
<keyword evidence="11" id="KW-1185">Reference proteome</keyword>
<keyword evidence="1 8" id="KW-0963">Cytoplasm</keyword>
<feature type="binding site" evidence="8">
    <location>
        <begin position="223"/>
        <end position="229"/>
    </location>
    <ligand>
        <name>ATP</name>
        <dbReference type="ChEBI" id="CHEBI:30616"/>
    </ligand>
</feature>
<protein>
    <recommendedName>
        <fullName evidence="8">Glutamate 5-kinase</fullName>
        <ecNumber evidence="8">2.7.2.11</ecNumber>
    </recommendedName>
    <alternativeName>
        <fullName evidence="8">Gamma-glutamyl kinase</fullName>
        <shortName evidence="8">GK</shortName>
    </alternativeName>
</protein>
<evidence type="ECO:0000256" key="5">
    <source>
        <dbReference type="ARBA" id="ARBA00022741"/>
    </source>
</evidence>
<keyword evidence="6 8" id="KW-0418">Kinase</keyword>
<comment type="subcellular location">
    <subcellularLocation>
        <location evidence="8">Cytoplasm</location>
    </subcellularLocation>
</comment>
<keyword evidence="2 8" id="KW-0028">Amino-acid biosynthesis</keyword>